<accession>G8RI49</accession>
<dbReference type="Proteomes" id="UP000005442">
    <property type="component" value="Chromosome"/>
</dbReference>
<comment type="catalytic activity">
    <reaction evidence="1">
        <text>9-ribosyl-trans-zeatin 5'-phosphate + H2O = trans-zeatin + D-ribose 5-phosphate</text>
        <dbReference type="Rhea" id="RHEA:48564"/>
        <dbReference type="ChEBI" id="CHEBI:15377"/>
        <dbReference type="ChEBI" id="CHEBI:16522"/>
        <dbReference type="ChEBI" id="CHEBI:78346"/>
        <dbReference type="ChEBI" id="CHEBI:87947"/>
        <dbReference type="EC" id="3.2.2.n1"/>
    </reaction>
</comment>
<keyword evidence="1" id="KW-0203">Cytokinin biosynthesis</keyword>
<evidence type="ECO:0000313" key="2">
    <source>
        <dbReference type="EMBL" id="AEV73386.1"/>
    </source>
</evidence>
<dbReference type="EMBL" id="CP003169">
    <property type="protein sequence ID" value="AEV73386.1"/>
    <property type="molecule type" value="Genomic_DNA"/>
</dbReference>
<evidence type="ECO:0000313" key="3">
    <source>
        <dbReference type="Proteomes" id="UP000005442"/>
    </source>
</evidence>
<keyword evidence="3" id="KW-1185">Reference proteome</keyword>
<dbReference type="EC" id="3.2.2.n1" evidence="1"/>
<dbReference type="PANTHER" id="PTHR43393">
    <property type="entry name" value="CYTOKININ RIBOSIDE 5'-MONOPHOSPHATE PHOSPHORIBOHYDROLASE"/>
    <property type="match status" value="1"/>
</dbReference>
<dbReference type="InterPro" id="IPR052341">
    <property type="entry name" value="LOG_family_nucleotidases"/>
</dbReference>
<dbReference type="SUPFAM" id="SSF102405">
    <property type="entry name" value="MCP/YpsA-like"/>
    <property type="match status" value="1"/>
</dbReference>
<dbReference type="eggNOG" id="COG1611">
    <property type="taxonomic scope" value="Bacteria"/>
</dbReference>
<dbReference type="GO" id="GO:0009691">
    <property type="term" value="P:cytokinin biosynthetic process"/>
    <property type="evidence" value="ECO:0007669"/>
    <property type="project" value="UniProtKB-UniRule"/>
</dbReference>
<dbReference type="GO" id="GO:0005829">
    <property type="term" value="C:cytosol"/>
    <property type="evidence" value="ECO:0007669"/>
    <property type="project" value="TreeGrafter"/>
</dbReference>
<dbReference type="InterPro" id="IPR005269">
    <property type="entry name" value="LOG"/>
</dbReference>
<dbReference type="RefSeq" id="WP_014211196.1">
    <property type="nucleotide sequence ID" value="NC_016604.1"/>
</dbReference>
<evidence type="ECO:0000256" key="1">
    <source>
        <dbReference type="RuleBase" id="RU363015"/>
    </source>
</evidence>
<dbReference type="PANTHER" id="PTHR43393:SF2">
    <property type="entry name" value="CYTOKININ RIBOSIDE 5'-MONOPHOSPHATE PHOSPHORIBOHYDROLASE"/>
    <property type="match status" value="1"/>
</dbReference>
<protein>
    <recommendedName>
        <fullName evidence="1">Cytokinin riboside 5'-monophosphate phosphoribohydrolase</fullName>
        <ecNumber evidence="1">3.2.2.n1</ecNumber>
    </recommendedName>
</protein>
<dbReference type="HOGENOM" id="CLU_058336_0_4_11"/>
<dbReference type="InterPro" id="IPR031100">
    <property type="entry name" value="LOG_fam"/>
</dbReference>
<keyword evidence="1" id="KW-0378">Hydrolase</keyword>
<dbReference type="AlphaFoldDB" id="G8RI49"/>
<gene>
    <name evidence="2" type="ordered locus">MycrhN_2816</name>
</gene>
<dbReference type="STRING" id="710685.MycrhN_2816"/>
<comment type="catalytic activity">
    <reaction evidence="1">
        <text>N(6)-(dimethylallyl)adenosine 5'-phosphate + H2O = N(6)-dimethylallyladenine + D-ribose 5-phosphate</text>
        <dbReference type="Rhea" id="RHEA:48560"/>
        <dbReference type="ChEBI" id="CHEBI:15377"/>
        <dbReference type="ChEBI" id="CHEBI:17660"/>
        <dbReference type="ChEBI" id="CHEBI:57526"/>
        <dbReference type="ChEBI" id="CHEBI:78346"/>
        <dbReference type="EC" id="3.2.2.n1"/>
    </reaction>
</comment>
<dbReference type="GO" id="GO:0102682">
    <property type="term" value="F:cytokinin riboside 5'-monophosphate phosphoribohydrolase activity"/>
    <property type="evidence" value="ECO:0007669"/>
    <property type="project" value="RHEA"/>
</dbReference>
<sequence>MPEPTAHIPATRDEELLCCLGPGFPALAGSDPDRVARIRDEVASGFAALTDVAHAVSIFGSARTPPDHPYYRLARTLATRLGTLSFDIITGGGPGIMEAANRGARDAGVRSIGLGIELPQEQSTNAFVDLSLQFRYFFVRKLMFIRYASAFVVFPGGFGTLDELFEALTLIQTEKIRHFPVVLAGSEHWSGLHRWIRAQLLEPGMVSAGDVELLVLADDPDEIVEIVERSRHRQLETYHPPGS</sequence>
<dbReference type="KEGG" id="mrh:MycrhN_2816"/>
<dbReference type="Gene3D" id="3.40.50.450">
    <property type="match status" value="1"/>
</dbReference>
<proteinExistence type="inferred from homology"/>
<name>G8RI49_MYCRN</name>
<dbReference type="Pfam" id="PF03641">
    <property type="entry name" value="Lysine_decarbox"/>
    <property type="match status" value="1"/>
</dbReference>
<dbReference type="PATRIC" id="fig|710685.3.peg.2804"/>
<comment type="similarity">
    <text evidence="1">Belongs to the LOG family.</text>
</comment>
<reference evidence="2 3" key="1">
    <citation type="submission" date="2011-12" db="EMBL/GenBank/DDBJ databases">
        <title>Complete sequence of Mycobacterium rhodesiae NBB3.</title>
        <authorList>
            <consortium name="US DOE Joint Genome Institute"/>
            <person name="Lucas S."/>
            <person name="Han J."/>
            <person name="Lapidus A."/>
            <person name="Cheng J.-F."/>
            <person name="Goodwin L."/>
            <person name="Pitluck S."/>
            <person name="Peters L."/>
            <person name="Mikhailova N."/>
            <person name="Gu W."/>
            <person name="Detter J.C."/>
            <person name="Han C."/>
            <person name="Tapia R."/>
            <person name="Land M."/>
            <person name="Hauser L."/>
            <person name="Kyrpides N."/>
            <person name="Ivanova N."/>
            <person name="Pagani I."/>
            <person name="Mattes T."/>
            <person name="Holmes A."/>
            <person name="Rutledge P."/>
            <person name="Paulsen I."/>
            <person name="Coleman N."/>
            <person name="Woyke T."/>
        </authorList>
    </citation>
    <scope>NUCLEOTIDE SEQUENCE [LARGE SCALE GENOMIC DNA]</scope>
    <source>
        <strain evidence="2 3">NBB3</strain>
    </source>
</reference>
<dbReference type="NCBIfam" id="TIGR00730">
    <property type="entry name" value="Rossman fold protein, TIGR00730 family"/>
    <property type="match status" value="1"/>
</dbReference>
<organism evidence="2 3">
    <name type="scientific">Mycolicibacterium rhodesiae (strain NBB3)</name>
    <name type="common">Mycobacterium rhodesiae</name>
    <dbReference type="NCBI Taxonomy" id="710685"/>
    <lineage>
        <taxon>Bacteria</taxon>
        <taxon>Bacillati</taxon>
        <taxon>Actinomycetota</taxon>
        <taxon>Actinomycetes</taxon>
        <taxon>Mycobacteriales</taxon>
        <taxon>Mycobacteriaceae</taxon>
        <taxon>Mycolicibacterium</taxon>
    </lineage>
</organism>